<evidence type="ECO:0000313" key="1">
    <source>
        <dbReference type="EMBL" id="VDM82459.1"/>
    </source>
</evidence>
<reference evidence="1 2" key="1">
    <citation type="submission" date="2018-11" db="EMBL/GenBank/DDBJ databases">
        <authorList>
            <consortium name="Pathogen Informatics"/>
        </authorList>
    </citation>
    <scope>NUCLEOTIDE SEQUENCE [LARGE SCALE GENOMIC DNA]</scope>
</reference>
<dbReference type="EMBL" id="UYYB01117800">
    <property type="protein sequence ID" value="VDM82459.1"/>
    <property type="molecule type" value="Genomic_DNA"/>
</dbReference>
<proteinExistence type="predicted"/>
<protein>
    <submittedName>
        <fullName evidence="1">Uncharacterized protein</fullName>
    </submittedName>
</protein>
<dbReference type="Proteomes" id="UP000270094">
    <property type="component" value="Unassembled WGS sequence"/>
</dbReference>
<name>A0A3P7JR30_STRVU</name>
<keyword evidence="2" id="KW-1185">Reference proteome</keyword>
<evidence type="ECO:0000313" key="2">
    <source>
        <dbReference type="Proteomes" id="UP000270094"/>
    </source>
</evidence>
<accession>A0A3P7JR30</accession>
<organism evidence="1 2">
    <name type="scientific">Strongylus vulgaris</name>
    <name type="common">Blood worm</name>
    <dbReference type="NCBI Taxonomy" id="40348"/>
    <lineage>
        <taxon>Eukaryota</taxon>
        <taxon>Metazoa</taxon>
        <taxon>Ecdysozoa</taxon>
        <taxon>Nematoda</taxon>
        <taxon>Chromadorea</taxon>
        <taxon>Rhabditida</taxon>
        <taxon>Rhabditina</taxon>
        <taxon>Rhabditomorpha</taxon>
        <taxon>Strongyloidea</taxon>
        <taxon>Strongylidae</taxon>
        <taxon>Strongylus</taxon>
    </lineage>
</organism>
<gene>
    <name evidence="1" type="ORF">SVUK_LOCUS17457</name>
</gene>
<dbReference type="Pfam" id="PF17641">
    <property type="entry name" value="ASPRs"/>
    <property type="match status" value="1"/>
</dbReference>
<dbReference type="AlphaFoldDB" id="A0A3P7JR30"/>
<dbReference type="InterPro" id="IPR035109">
    <property type="entry name" value="ASPR"/>
</dbReference>
<sequence length="155" mass="17623">MVYKPQGERLDNLNAMVRGYLLVFLLTIPGFSHEEVNRCSQLGDNALGVSERDQFIAAMDPGGYDCSFEALAKLIMKSSKDAQGIPYELDLKGRPFEMDIEPDSECDNAYVIRSALLIWKKMPGLKPWDRFGCNLHRKANKCKAFCVYEEKTKTF</sequence>